<evidence type="ECO:0000256" key="12">
    <source>
        <dbReference type="ARBA" id="ARBA00023273"/>
    </source>
</evidence>
<keyword evidence="9" id="KW-0809">Transit peptide</keyword>
<evidence type="ECO:0000256" key="20">
    <source>
        <dbReference type="ARBA" id="ARBA00047734"/>
    </source>
</evidence>
<evidence type="ECO:0000256" key="15">
    <source>
        <dbReference type="ARBA" id="ARBA00038456"/>
    </source>
</evidence>
<evidence type="ECO:0000256" key="21">
    <source>
        <dbReference type="ARBA" id="ARBA00047969"/>
    </source>
</evidence>
<dbReference type="Pfam" id="PF03061">
    <property type="entry name" value="4HBT"/>
    <property type="match status" value="1"/>
</dbReference>
<evidence type="ECO:0000256" key="19">
    <source>
        <dbReference type="ARBA" id="ARBA00047588"/>
    </source>
</evidence>
<evidence type="ECO:0000256" key="17">
    <source>
        <dbReference type="ARBA" id="ARBA00040123"/>
    </source>
</evidence>
<evidence type="ECO:0000256" key="23">
    <source>
        <dbReference type="ARBA" id="ARBA00048180"/>
    </source>
</evidence>
<evidence type="ECO:0000256" key="11">
    <source>
        <dbReference type="ARBA" id="ARBA00023136"/>
    </source>
</evidence>
<dbReference type="eggNOG" id="COG2050">
    <property type="taxonomic scope" value="Bacteria"/>
</dbReference>
<comment type="catalytic activity">
    <reaction evidence="19">
        <text>octanoyl-CoA + H2O = octanoate + CoA + H(+)</text>
        <dbReference type="Rhea" id="RHEA:30143"/>
        <dbReference type="ChEBI" id="CHEBI:15377"/>
        <dbReference type="ChEBI" id="CHEBI:15378"/>
        <dbReference type="ChEBI" id="CHEBI:25646"/>
        <dbReference type="ChEBI" id="CHEBI:57287"/>
        <dbReference type="ChEBI" id="CHEBI:57386"/>
    </reaction>
    <physiologicalReaction direction="left-to-right" evidence="19">
        <dbReference type="Rhea" id="RHEA:30144"/>
    </physiologicalReaction>
</comment>
<comment type="similarity">
    <text evidence="15">Belongs to the THEM4/THEM5 thioesterase family.</text>
</comment>
<sequence length="130" mass="13952">MGRMEPGVPYRTMWRMPNGIVLQLHDRRLHGTVVLDERHRGAPGFAASGAVTSLLDEVLGTAIAPLEVTVATTRLEVDYLAPVPLATTLAITTWITHDAGRHLFAAAELRTTGGVVAQATGTFLARPPMD</sequence>
<evidence type="ECO:0000256" key="6">
    <source>
        <dbReference type="ARBA" id="ARBA00022703"/>
    </source>
</evidence>
<evidence type="ECO:0000256" key="4">
    <source>
        <dbReference type="ARBA" id="ARBA00022475"/>
    </source>
</evidence>
<evidence type="ECO:0000313" key="26">
    <source>
        <dbReference type="Proteomes" id="UP000011666"/>
    </source>
</evidence>
<comment type="catalytic activity">
    <reaction evidence="20">
        <text>hexadecanoyl-CoA + H2O = hexadecanoate + CoA + H(+)</text>
        <dbReference type="Rhea" id="RHEA:16645"/>
        <dbReference type="ChEBI" id="CHEBI:7896"/>
        <dbReference type="ChEBI" id="CHEBI:15377"/>
        <dbReference type="ChEBI" id="CHEBI:15378"/>
        <dbReference type="ChEBI" id="CHEBI:57287"/>
        <dbReference type="ChEBI" id="CHEBI:57379"/>
        <dbReference type="EC" id="3.1.2.2"/>
    </reaction>
    <physiologicalReaction direction="left-to-right" evidence="20">
        <dbReference type="Rhea" id="RHEA:16646"/>
    </physiologicalReaction>
</comment>
<dbReference type="EMBL" id="BANX01000015">
    <property type="protein sequence ID" value="GAC68419.1"/>
    <property type="molecule type" value="Genomic_DNA"/>
</dbReference>
<organism evidence="25 26">
    <name type="scientific">Gordonia soli NBRC 108243</name>
    <dbReference type="NCBI Taxonomy" id="1223545"/>
    <lineage>
        <taxon>Bacteria</taxon>
        <taxon>Bacillati</taxon>
        <taxon>Actinomycetota</taxon>
        <taxon>Actinomycetes</taxon>
        <taxon>Mycobacteriales</taxon>
        <taxon>Gordoniaceae</taxon>
        <taxon>Gordonia</taxon>
    </lineage>
</organism>
<dbReference type="GO" id="GO:0016787">
    <property type="term" value="F:hydrolase activity"/>
    <property type="evidence" value="ECO:0007669"/>
    <property type="project" value="UniProtKB-KW"/>
</dbReference>
<evidence type="ECO:0000259" key="24">
    <source>
        <dbReference type="Pfam" id="PF03061"/>
    </source>
</evidence>
<evidence type="ECO:0000256" key="8">
    <source>
        <dbReference type="ARBA" id="ARBA00022832"/>
    </source>
</evidence>
<keyword evidence="8" id="KW-0276">Fatty acid metabolism</keyword>
<comment type="catalytic activity">
    <reaction evidence="21">
        <text>decanoyl-CoA + H2O = decanoate + CoA + H(+)</text>
        <dbReference type="Rhea" id="RHEA:40059"/>
        <dbReference type="ChEBI" id="CHEBI:15377"/>
        <dbReference type="ChEBI" id="CHEBI:15378"/>
        <dbReference type="ChEBI" id="CHEBI:27689"/>
        <dbReference type="ChEBI" id="CHEBI:57287"/>
        <dbReference type="ChEBI" id="CHEBI:61430"/>
    </reaction>
    <physiologicalReaction direction="left-to-right" evidence="21">
        <dbReference type="Rhea" id="RHEA:40060"/>
    </physiologicalReaction>
</comment>
<keyword evidence="12" id="KW-0966">Cell projection</keyword>
<dbReference type="AlphaFoldDB" id="M0QJ07"/>
<comment type="catalytic activity">
    <reaction evidence="14">
        <text>(9Z)-octadecenoyl-CoA + H2O = (9Z)-octadecenoate + CoA + H(+)</text>
        <dbReference type="Rhea" id="RHEA:40139"/>
        <dbReference type="ChEBI" id="CHEBI:15377"/>
        <dbReference type="ChEBI" id="CHEBI:15378"/>
        <dbReference type="ChEBI" id="CHEBI:30823"/>
        <dbReference type="ChEBI" id="CHEBI:57287"/>
        <dbReference type="ChEBI" id="CHEBI:57387"/>
    </reaction>
    <physiologicalReaction direction="left-to-right" evidence="14">
        <dbReference type="Rhea" id="RHEA:40140"/>
    </physiologicalReaction>
</comment>
<keyword evidence="4" id="KW-1003">Cell membrane</keyword>
<evidence type="ECO:0000256" key="10">
    <source>
        <dbReference type="ARBA" id="ARBA00023098"/>
    </source>
</evidence>
<evidence type="ECO:0000256" key="13">
    <source>
        <dbReference type="ARBA" id="ARBA00035852"/>
    </source>
</evidence>
<keyword evidence="11" id="KW-0472">Membrane</keyword>
<dbReference type="GO" id="GO:0016020">
    <property type="term" value="C:membrane"/>
    <property type="evidence" value="ECO:0007669"/>
    <property type="project" value="UniProtKB-SubCell"/>
</dbReference>
<keyword evidence="7" id="KW-0378">Hydrolase</keyword>
<comment type="caution">
    <text evidence="25">The sequence shown here is derived from an EMBL/GenBank/DDBJ whole genome shotgun (WGS) entry which is preliminary data.</text>
</comment>
<dbReference type="SUPFAM" id="SSF54637">
    <property type="entry name" value="Thioesterase/thiol ester dehydrase-isomerase"/>
    <property type="match status" value="1"/>
</dbReference>
<comment type="catalytic activity">
    <reaction evidence="22">
        <text>dodecanoyl-CoA + H2O = dodecanoate + CoA + H(+)</text>
        <dbReference type="Rhea" id="RHEA:30135"/>
        <dbReference type="ChEBI" id="CHEBI:15377"/>
        <dbReference type="ChEBI" id="CHEBI:15378"/>
        <dbReference type="ChEBI" id="CHEBI:18262"/>
        <dbReference type="ChEBI" id="CHEBI:57287"/>
        <dbReference type="ChEBI" id="CHEBI:57375"/>
    </reaction>
    <physiologicalReaction direction="left-to-right" evidence="22">
        <dbReference type="Rhea" id="RHEA:30136"/>
    </physiologicalReaction>
</comment>
<evidence type="ECO:0000256" key="22">
    <source>
        <dbReference type="ARBA" id="ARBA00048074"/>
    </source>
</evidence>
<dbReference type="GO" id="GO:0006631">
    <property type="term" value="P:fatty acid metabolic process"/>
    <property type="evidence" value="ECO:0007669"/>
    <property type="project" value="UniProtKB-KW"/>
</dbReference>
<reference evidence="25 26" key="1">
    <citation type="submission" date="2013-01" db="EMBL/GenBank/DDBJ databases">
        <title>Whole genome shotgun sequence of Gordonia soli NBRC 108243.</title>
        <authorList>
            <person name="Isaki-Nakamura S."/>
            <person name="Hosoyama A."/>
            <person name="Tsuchikane K."/>
            <person name="Ando Y."/>
            <person name="Baba S."/>
            <person name="Ohji S."/>
            <person name="Hamada M."/>
            <person name="Tamura T."/>
            <person name="Yamazoe A."/>
            <person name="Yamazaki S."/>
            <person name="Fujita N."/>
        </authorList>
    </citation>
    <scope>NUCLEOTIDE SEQUENCE [LARGE SCALE GENOMIC DNA]</scope>
    <source>
        <strain evidence="25 26">NBRC 108243</strain>
    </source>
</reference>
<evidence type="ECO:0000256" key="2">
    <source>
        <dbReference type="ARBA" id="ARBA00004496"/>
    </source>
</evidence>
<evidence type="ECO:0000256" key="9">
    <source>
        <dbReference type="ARBA" id="ARBA00022946"/>
    </source>
</evidence>
<protein>
    <recommendedName>
        <fullName evidence="17">Acyl-coenzyme A thioesterase THEM4</fullName>
        <ecNumber evidence="16">3.1.2.2</ecNumber>
    </recommendedName>
    <alternativeName>
        <fullName evidence="18">Thioesterase superfamily member 4</fullName>
    </alternativeName>
</protein>
<comment type="subcellular location">
    <subcellularLocation>
        <location evidence="3">Cell projection</location>
        <location evidence="3">Ruffle membrane</location>
    </subcellularLocation>
    <subcellularLocation>
        <location evidence="2">Cytoplasm</location>
    </subcellularLocation>
    <subcellularLocation>
        <location evidence="1">Membrane</location>
        <topology evidence="1">Peripheral membrane protein</topology>
    </subcellularLocation>
</comment>
<keyword evidence="6" id="KW-0053">Apoptosis</keyword>
<dbReference type="Gene3D" id="3.10.129.10">
    <property type="entry name" value="Hotdog Thioesterase"/>
    <property type="match status" value="1"/>
</dbReference>
<dbReference type="InterPro" id="IPR029069">
    <property type="entry name" value="HotDog_dom_sf"/>
</dbReference>
<evidence type="ECO:0000256" key="3">
    <source>
        <dbReference type="ARBA" id="ARBA00004632"/>
    </source>
</evidence>
<keyword evidence="26" id="KW-1185">Reference proteome</keyword>
<evidence type="ECO:0000256" key="7">
    <source>
        <dbReference type="ARBA" id="ARBA00022801"/>
    </source>
</evidence>
<dbReference type="InterPro" id="IPR006683">
    <property type="entry name" value="Thioestr_dom"/>
</dbReference>
<proteinExistence type="inferred from homology"/>
<dbReference type="STRING" id="1223545.GS4_15_00690"/>
<evidence type="ECO:0000313" key="25">
    <source>
        <dbReference type="EMBL" id="GAC68419.1"/>
    </source>
</evidence>
<dbReference type="GO" id="GO:0005737">
    <property type="term" value="C:cytoplasm"/>
    <property type="evidence" value="ECO:0007669"/>
    <property type="project" value="UniProtKB-SubCell"/>
</dbReference>
<dbReference type="CDD" id="cd03443">
    <property type="entry name" value="PaaI_thioesterase"/>
    <property type="match status" value="1"/>
</dbReference>
<keyword evidence="10" id="KW-0443">Lipid metabolism</keyword>
<dbReference type="PANTHER" id="PTHR12418:SF19">
    <property type="entry name" value="ACYL-COENZYME A THIOESTERASE THEM4"/>
    <property type="match status" value="1"/>
</dbReference>
<feature type="domain" description="Thioesterase" evidence="24">
    <location>
        <begin position="49"/>
        <end position="116"/>
    </location>
</feature>
<keyword evidence="5" id="KW-0963">Cytoplasm</keyword>
<gene>
    <name evidence="25" type="ORF">GS4_15_00690</name>
</gene>
<dbReference type="Proteomes" id="UP000011666">
    <property type="component" value="Unassembled WGS sequence"/>
</dbReference>
<evidence type="ECO:0000256" key="18">
    <source>
        <dbReference type="ARBA" id="ARBA00043210"/>
    </source>
</evidence>
<name>M0QJ07_9ACTN</name>
<evidence type="ECO:0000256" key="14">
    <source>
        <dbReference type="ARBA" id="ARBA00037002"/>
    </source>
</evidence>
<evidence type="ECO:0000256" key="5">
    <source>
        <dbReference type="ARBA" id="ARBA00022490"/>
    </source>
</evidence>
<dbReference type="PANTHER" id="PTHR12418">
    <property type="entry name" value="ACYL-COENZYME A THIOESTERASE THEM4"/>
    <property type="match status" value="1"/>
</dbReference>
<comment type="catalytic activity">
    <reaction evidence="23">
        <text>tetradecanoyl-CoA + H2O = tetradecanoate + CoA + H(+)</text>
        <dbReference type="Rhea" id="RHEA:40119"/>
        <dbReference type="ChEBI" id="CHEBI:15377"/>
        <dbReference type="ChEBI" id="CHEBI:15378"/>
        <dbReference type="ChEBI" id="CHEBI:30807"/>
        <dbReference type="ChEBI" id="CHEBI:57287"/>
        <dbReference type="ChEBI" id="CHEBI:57385"/>
    </reaction>
    <physiologicalReaction direction="left-to-right" evidence="23">
        <dbReference type="Rhea" id="RHEA:40120"/>
    </physiologicalReaction>
</comment>
<accession>M0QJ07</accession>
<dbReference type="InterPro" id="IPR052365">
    <property type="entry name" value="THEM4/THEM5_acyl-CoA_thioest"/>
</dbReference>
<evidence type="ECO:0000256" key="16">
    <source>
        <dbReference type="ARBA" id="ARBA00038848"/>
    </source>
</evidence>
<evidence type="ECO:0000256" key="1">
    <source>
        <dbReference type="ARBA" id="ARBA00004170"/>
    </source>
</evidence>
<comment type="catalytic activity">
    <reaction evidence="13">
        <text>(5Z,8Z,11Z,14Z)-eicosatetraenoyl-CoA + H2O = (5Z,8Z,11Z,14Z)-eicosatetraenoate + CoA + H(+)</text>
        <dbReference type="Rhea" id="RHEA:40151"/>
        <dbReference type="ChEBI" id="CHEBI:15377"/>
        <dbReference type="ChEBI" id="CHEBI:15378"/>
        <dbReference type="ChEBI" id="CHEBI:32395"/>
        <dbReference type="ChEBI" id="CHEBI:57287"/>
        <dbReference type="ChEBI" id="CHEBI:57368"/>
    </reaction>
    <physiologicalReaction direction="left-to-right" evidence="13">
        <dbReference type="Rhea" id="RHEA:40152"/>
    </physiologicalReaction>
</comment>
<dbReference type="EC" id="3.1.2.2" evidence="16"/>